<dbReference type="CDD" id="cd07153">
    <property type="entry name" value="Fur_like"/>
    <property type="match status" value="1"/>
</dbReference>
<dbReference type="InterPro" id="IPR002481">
    <property type="entry name" value="FUR"/>
</dbReference>
<dbReference type="InterPro" id="IPR043135">
    <property type="entry name" value="Fur_C"/>
</dbReference>
<dbReference type="SUPFAM" id="SSF46785">
    <property type="entry name" value="Winged helix' DNA-binding domain"/>
    <property type="match status" value="1"/>
</dbReference>
<evidence type="ECO:0000256" key="5">
    <source>
        <dbReference type="ARBA" id="ARBA00023125"/>
    </source>
</evidence>
<evidence type="ECO:0000256" key="4">
    <source>
        <dbReference type="ARBA" id="ARBA00023015"/>
    </source>
</evidence>
<dbReference type="PANTHER" id="PTHR33202:SF7">
    <property type="entry name" value="FERRIC UPTAKE REGULATION PROTEIN"/>
    <property type="match status" value="1"/>
</dbReference>
<evidence type="ECO:0000313" key="7">
    <source>
        <dbReference type="EMBL" id="GAG11869.1"/>
    </source>
</evidence>
<keyword evidence="6" id="KW-0804">Transcription</keyword>
<dbReference type="GO" id="GO:0000976">
    <property type="term" value="F:transcription cis-regulatory region binding"/>
    <property type="evidence" value="ECO:0007669"/>
    <property type="project" value="TreeGrafter"/>
</dbReference>
<sequence>MTAHPTIVESLRQEGYRLTPQRMMILGIIDDSMGHISAEEIHQKIREHYPFVNISTIYRTLNLLKKLRLISETDMGEGYVRYELLERERQRHHHLVCRQCGESFAFEHELLKPLQRRLLKNYGFAADVDH</sequence>
<proteinExistence type="inferred from homology"/>
<gene>
    <name evidence="7" type="ORF">S01H1_43100</name>
</gene>
<keyword evidence="2" id="KW-0678">Repressor</keyword>
<dbReference type="GO" id="GO:0003700">
    <property type="term" value="F:DNA-binding transcription factor activity"/>
    <property type="evidence" value="ECO:0007669"/>
    <property type="project" value="InterPro"/>
</dbReference>
<dbReference type="GO" id="GO:0008270">
    <property type="term" value="F:zinc ion binding"/>
    <property type="evidence" value="ECO:0007669"/>
    <property type="project" value="TreeGrafter"/>
</dbReference>
<dbReference type="GO" id="GO:0045892">
    <property type="term" value="P:negative regulation of DNA-templated transcription"/>
    <property type="evidence" value="ECO:0007669"/>
    <property type="project" value="TreeGrafter"/>
</dbReference>
<keyword evidence="4" id="KW-0805">Transcription regulation</keyword>
<dbReference type="Gene3D" id="3.30.1490.190">
    <property type="match status" value="1"/>
</dbReference>
<dbReference type="Pfam" id="PF01475">
    <property type="entry name" value="FUR"/>
    <property type="match status" value="1"/>
</dbReference>
<dbReference type="Gene3D" id="1.10.10.10">
    <property type="entry name" value="Winged helix-like DNA-binding domain superfamily/Winged helix DNA-binding domain"/>
    <property type="match status" value="1"/>
</dbReference>
<evidence type="ECO:0000256" key="2">
    <source>
        <dbReference type="ARBA" id="ARBA00022491"/>
    </source>
</evidence>
<dbReference type="GO" id="GO:1900376">
    <property type="term" value="P:regulation of secondary metabolite biosynthetic process"/>
    <property type="evidence" value="ECO:0007669"/>
    <property type="project" value="TreeGrafter"/>
</dbReference>
<evidence type="ECO:0000256" key="1">
    <source>
        <dbReference type="ARBA" id="ARBA00007957"/>
    </source>
</evidence>
<dbReference type="InterPro" id="IPR036390">
    <property type="entry name" value="WH_DNA-bd_sf"/>
</dbReference>
<protein>
    <recommendedName>
        <fullName evidence="8">Transcriptional repressor</fullName>
    </recommendedName>
</protein>
<dbReference type="AlphaFoldDB" id="X0V193"/>
<organism evidence="7">
    <name type="scientific">marine sediment metagenome</name>
    <dbReference type="NCBI Taxonomy" id="412755"/>
    <lineage>
        <taxon>unclassified sequences</taxon>
        <taxon>metagenomes</taxon>
        <taxon>ecological metagenomes</taxon>
    </lineage>
</organism>
<evidence type="ECO:0000256" key="6">
    <source>
        <dbReference type="ARBA" id="ARBA00023163"/>
    </source>
</evidence>
<keyword evidence="5" id="KW-0238">DNA-binding</keyword>
<comment type="similarity">
    <text evidence="1">Belongs to the Fur family.</text>
</comment>
<dbReference type="EMBL" id="BARS01027435">
    <property type="protein sequence ID" value="GAG11869.1"/>
    <property type="molecule type" value="Genomic_DNA"/>
</dbReference>
<evidence type="ECO:0008006" key="8">
    <source>
        <dbReference type="Google" id="ProtNLM"/>
    </source>
</evidence>
<reference evidence="7" key="1">
    <citation type="journal article" date="2014" name="Front. Microbiol.">
        <title>High frequency of phylogenetically diverse reductive dehalogenase-homologous genes in deep subseafloor sedimentary metagenomes.</title>
        <authorList>
            <person name="Kawai M."/>
            <person name="Futagami T."/>
            <person name="Toyoda A."/>
            <person name="Takaki Y."/>
            <person name="Nishi S."/>
            <person name="Hori S."/>
            <person name="Arai W."/>
            <person name="Tsubouchi T."/>
            <person name="Morono Y."/>
            <person name="Uchiyama I."/>
            <person name="Ito T."/>
            <person name="Fujiyama A."/>
            <person name="Inagaki F."/>
            <person name="Takami H."/>
        </authorList>
    </citation>
    <scope>NUCLEOTIDE SEQUENCE</scope>
    <source>
        <strain evidence="7">Expedition CK06-06</strain>
    </source>
</reference>
<accession>X0V193</accession>
<evidence type="ECO:0000256" key="3">
    <source>
        <dbReference type="ARBA" id="ARBA00022833"/>
    </source>
</evidence>
<dbReference type="PANTHER" id="PTHR33202">
    <property type="entry name" value="ZINC UPTAKE REGULATION PROTEIN"/>
    <property type="match status" value="1"/>
</dbReference>
<name>X0V193_9ZZZZ</name>
<comment type="caution">
    <text evidence="7">The sequence shown here is derived from an EMBL/GenBank/DDBJ whole genome shotgun (WGS) entry which is preliminary data.</text>
</comment>
<dbReference type="InterPro" id="IPR036388">
    <property type="entry name" value="WH-like_DNA-bd_sf"/>
</dbReference>
<keyword evidence="3" id="KW-0862">Zinc</keyword>
<feature type="non-terminal residue" evidence="7">
    <location>
        <position position="130"/>
    </location>
</feature>